<dbReference type="PANTHER" id="PTHR46250:SF15">
    <property type="entry name" value="OS01G0523800 PROTEIN"/>
    <property type="match status" value="1"/>
</dbReference>
<protein>
    <recommendedName>
        <fullName evidence="2">MLLE-like domain-containing protein</fullName>
    </recommendedName>
</protein>
<accession>A0A199V7W9</accession>
<dbReference type="InterPro" id="IPR056623">
    <property type="entry name" value="MLLE_2"/>
</dbReference>
<dbReference type="Proteomes" id="UP000092600">
    <property type="component" value="Unassembled WGS sequence"/>
</dbReference>
<dbReference type="EMBL" id="LSRQ01002924">
    <property type="protein sequence ID" value="OAY72920.1"/>
    <property type="molecule type" value="Genomic_DNA"/>
</dbReference>
<sequence>MFKELAADLHWKGENGFRNGYFGRLEKMIAERLRGCGLRASPHIESTVKYLKQKYCAITEILSKTGMHEFAKGLWGIPFPHLDILAEINEKDWATRGVEAFVDAVHNIETEEANHMLAYIGGGGPNVGDNDNDNETHSAERTASSSSRKAKKQSVKEKEAKDPLQKHVELFSRTLGPFIPRMEAHFATMANVMTREQKMAEKSTAENNTTRVVAELLALRFNNNQIIKATDIFAAEPSKMNVLFSLPRQLKRQYMLDILNLSVGEPKAGSTSKQL</sequence>
<feature type="domain" description="MLLE-like" evidence="2">
    <location>
        <begin position="211"/>
        <end position="260"/>
    </location>
</feature>
<gene>
    <name evidence="3" type="ORF">ACMD2_25295</name>
</gene>
<comment type="caution">
    <text evidence="3">The sequence shown here is derived from an EMBL/GenBank/DDBJ whole genome shotgun (WGS) entry which is preliminary data.</text>
</comment>
<evidence type="ECO:0000259" key="2">
    <source>
        <dbReference type="Pfam" id="PF23950"/>
    </source>
</evidence>
<dbReference type="AlphaFoldDB" id="A0A199V7W9"/>
<dbReference type="PANTHER" id="PTHR46250">
    <property type="entry name" value="MYB/SANT-LIKE DNA-BINDING DOMAIN PROTEIN-RELATED"/>
    <property type="match status" value="1"/>
</dbReference>
<feature type="compositionally biased region" description="Basic and acidic residues" evidence="1">
    <location>
        <begin position="154"/>
        <end position="163"/>
    </location>
</feature>
<evidence type="ECO:0000313" key="3">
    <source>
        <dbReference type="EMBL" id="OAY72920.1"/>
    </source>
</evidence>
<evidence type="ECO:0000256" key="1">
    <source>
        <dbReference type="SAM" id="MobiDB-lite"/>
    </source>
</evidence>
<organism evidence="3 4">
    <name type="scientific">Ananas comosus</name>
    <name type="common">Pineapple</name>
    <name type="synonym">Ananas ananas</name>
    <dbReference type="NCBI Taxonomy" id="4615"/>
    <lineage>
        <taxon>Eukaryota</taxon>
        <taxon>Viridiplantae</taxon>
        <taxon>Streptophyta</taxon>
        <taxon>Embryophyta</taxon>
        <taxon>Tracheophyta</taxon>
        <taxon>Spermatophyta</taxon>
        <taxon>Magnoliopsida</taxon>
        <taxon>Liliopsida</taxon>
        <taxon>Poales</taxon>
        <taxon>Bromeliaceae</taxon>
        <taxon>Bromelioideae</taxon>
        <taxon>Ananas</taxon>
    </lineage>
</organism>
<evidence type="ECO:0000313" key="4">
    <source>
        <dbReference type="Proteomes" id="UP000092600"/>
    </source>
</evidence>
<feature type="region of interest" description="Disordered" evidence="1">
    <location>
        <begin position="119"/>
        <end position="163"/>
    </location>
</feature>
<dbReference type="Pfam" id="PF23950">
    <property type="entry name" value="MLLE_2"/>
    <property type="match status" value="1"/>
</dbReference>
<reference evidence="3 4" key="1">
    <citation type="journal article" date="2016" name="DNA Res.">
        <title>The draft genome of MD-2 pineapple using hybrid error correction of long reads.</title>
        <authorList>
            <person name="Redwan R.M."/>
            <person name="Saidin A."/>
            <person name="Kumar S.V."/>
        </authorList>
    </citation>
    <scope>NUCLEOTIDE SEQUENCE [LARGE SCALE GENOMIC DNA]</scope>
    <source>
        <strain evidence="4">cv. MD2</strain>
        <tissue evidence="3">Leaf</tissue>
    </source>
</reference>
<name>A0A199V7W9_ANACO</name>
<proteinExistence type="predicted"/>